<evidence type="ECO:0000313" key="7">
    <source>
        <dbReference type="Proteomes" id="UP000273252"/>
    </source>
</evidence>
<comment type="function">
    <text evidence="5">Binds to the sigma-S subunit of RNA polymerase, activating expression of sigma-S-regulated genes. Stimulates RNA polymerase holoenzyme formation and may bind to several other sigma factors, such as sigma-70 and sigma-32.</text>
</comment>
<evidence type="ECO:0000256" key="4">
    <source>
        <dbReference type="ARBA" id="ARBA00023163"/>
    </source>
</evidence>
<dbReference type="RefSeq" id="WP_120030916.1">
    <property type="nucleotide sequence ID" value="NZ_QVMU01000007.1"/>
</dbReference>
<keyword evidence="3 5" id="KW-0010">Activator</keyword>
<dbReference type="OrthoDB" id="6428303at2"/>
<dbReference type="InterPro" id="IPR009986">
    <property type="entry name" value="Tscrpt_reg_Crl"/>
</dbReference>
<comment type="subcellular location">
    <subcellularLocation>
        <location evidence="5">Cytoplasm</location>
    </subcellularLocation>
</comment>
<proteinExistence type="inferred from homology"/>
<dbReference type="Pfam" id="PF07417">
    <property type="entry name" value="Crl"/>
    <property type="match status" value="1"/>
</dbReference>
<dbReference type="GO" id="GO:0045893">
    <property type="term" value="P:positive regulation of DNA-templated transcription"/>
    <property type="evidence" value="ECO:0007669"/>
    <property type="project" value="UniProtKB-UniRule"/>
</dbReference>
<evidence type="ECO:0000256" key="2">
    <source>
        <dbReference type="ARBA" id="ARBA00023015"/>
    </source>
</evidence>
<dbReference type="EMBL" id="QVMU01000007">
    <property type="protein sequence ID" value="RJX71736.1"/>
    <property type="molecule type" value="Genomic_DNA"/>
</dbReference>
<sequence>MSEVTKAPTHFRLISNLKSIGPYLREPLSRENYYLFDCLSVCVNDQKSPEEREFWGWWLELERDGDAFCARYLIGLYDIEGNWQEKKLPKKAIEEVNRTQMAFHEKLEQMLSSKFALSVKLHPQSAQFT</sequence>
<dbReference type="InterPro" id="IPR038208">
    <property type="entry name" value="Tscrpt_reg_Crl_sf"/>
</dbReference>
<evidence type="ECO:0000256" key="5">
    <source>
        <dbReference type="HAMAP-Rule" id="MF_01178"/>
    </source>
</evidence>
<feature type="region of interest" description="Essential for activity" evidence="5">
    <location>
        <begin position="100"/>
        <end position="123"/>
    </location>
</feature>
<keyword evidence="7" id="KW-1185">Reference proteome</keyword>
<protein>
    <recommendedName>
        <fullName evidence="5">Sigma factor-binding protein Crl</fullName>
    </recommendedName>
</protein>
<gene>
    <name evidence="5" type="primary">crl</name>
    <name evidence="6" type="ORF">DZ860_10265</name>
</gene>
<comment type="similarity">
    <text evidence="5">Belongs to the Crl family.</text>
</comment>
<evidence type="ECO:0000256" key="3">
    <source>
        <dbReference type="ARBA" id="ARBA00023159"/>
    </source>
</evidence>
<keyword evidence="4 5" id="KW-0804">Transcription</keyword>
<name>A0A3A6QKQ7_9VIBR</name>
<dbReference type="GO" id="GO:0005737">
    <property type="term" value="C:cytoplasm"/>
    <property type="evidence" value="ECO:0007669"/>
    <property type="project" value="UniProtKB-SubCell"/>
</dbReference>
<dbReference type="AlphaFoldDB" id="A0A3A6QKQ7"/>
<reference evidence="6 7" key="1">
    <citation type="submission" date="2018-08" db="EMBL/GenBank/DDBJ databases">
        <title>Vibrio isolated from the Eastern China Marginal Seas.</title>
        <authorList>
            <person name="Li Y."/>
        </authorList>
    </citation>
    <scope>NUCLEOTIDE SEQUENCE [LARGE SCALE GENOMIC DNA]</scope>
    <source>
        <strain evidence="6 7">BEI233</strain>
    </source>
</reference>
<evidence type="ECO:0000313" key="6">
    <source>
        <dbReference type="EMBL" id="RJX71736.1"/>
    </source>
</evidence>
<dbReference type="HAMAP" id="MF_01178">
    <property type="entry name" value="Crl"/>
    <property type="match status" value="1"/>
</dbReference>
<dbReference type="NCBIfam" id="NF008217">
    <property type="entry name" value="PRK10984.1"/>
    <property type="match status" value="1"/>
</dbReference>
<keyword evidence="2 5" id="KW-0805">Transcription regulation</keyword>
<evidence type="ECO:0000256" key="1">
    <source>
        <dbReference type="ARBA" id="ARBA00022490"/>
    </source>
</evidence>
<keyword evidence="1 5" id="KW-0963">Cytoplasm</keyword>
<dbReference type="Proteomes" id="UP000273252">
    <property type="component" value="Unassembled WGS sequence"/>
</dbReference>
<dbReference type="Gene3D" id="3.30.310.230">
    <property type="entry name" value="Sigma factor-binding protein Crl monomer"/>
    <property type="match status" value="1"/>
</dbReference>
<comment type="caution">
    <text evidence="6">The sequence shown here is derived from an EMBL/GenBank/DDBJ whole genome shotgun (WGS) entry which is preliminary data.</text>
</comment>
<organism evidence="6 7">
    <name type="scientific">Vibrio sinensis</name>
    <dbReference type="NCBI Taxonomy" id="2302434"/>
    <lineage>
        <taxon>Bacteria</taxon>
        <taxon>Pseudomonadati</taxon>
        <taxon>Pseudomonadota</taxon>
        <taxon>Gammaproteobacteria</taxon>
        <taxon>Vibrionales</taxon>
        <taxon>Vibrionaceae</taxon>
        <taxon>Vibrio</taxon>
    </lineage>
</organism>
<accession>A0A3A6QKQ7</accession>